<dbReference type="AlphaFoldDB" id="A0A2T0W1N5"/>
<protein>
    <submittedName>
        <fullName evidence="2">P27 family predicted phage terminase small subunit</fullName>
    </submittedName>
</protein>
<proteinExistence type="predicted"/>
<dbReference type="EMBL" id="PVTP01000003">
    <property type="protein sequence ID" value="PRY78889.1"/>
    <property type="molecule type" value="Genomic_DNA"/>
</dbReference>
<feature type="region of interest" description="Disordered" evidence="1">
    <location>
        <begin position="105"/>
        <end position="131"/>
    </location>
</feature>
<accession>A0A2T0W1N5</accession>
<evidence type="ECO:0000256" key="1">
    <source>
        <dbReference type="SAM" id="MobiDB-lite"/>
    </source>
</evidence>
<reference evidence="2 3" key="1">
    <citation type="submission" date="2018-03" db="EMBL/GenBank/DDBJ databases">
        <title>Genomic Encyclopedia of Archaeal and Bacterial Type Strains, Phase II (KMG-II): from individual species to whole genera.</title>
        <authorList>
            <person name="Goeker M."/>
        </authorList>
    </citation>
    <scope>NUCLEOTIDE SEQUENCE [LARGE SCALE GENOMIC DNA]</scope>
    <source>
        <strain evidence="2 3">DSM 101533</strain>
    </source>
</reference>
<evidence type="ECO:0000313" key="2">
    <source>
        <dbReference type="EMBL" id="PRY78889.1"/>
    </source>
</evidence>
<dbReference type="Pfam" id="PF05119">
    <property type="entry name" value="Terminase_4"/>
    <property type="match status" value="1"/>
</dbReference>
<comment type="caution">
    <text evidence="2">The sequence shown here is derived from an EMBL/GenBank/DDBJ whole genome shotgun (WGS) entry which is preliminary data.</text>
</comment>
<keyword evidence="3" id="KW-1185">Reference proteome</keyword>
<gene>
    <name evidence="2" type="ORF">CLV80_103217</name>
</gene>
<name>A0A2T0W1N5_9RHOB</name>
<organism evidence="2 3">
    <name type="scientific">Yoonia maritima</name>
    <dbReference type="NCBI Taxonomy" id="1435347"/>
    <lineage>
        <taxon>Bacteria</taxon>
        <taxon>Pseudomonadati</taxon>
        <taxon>Pseudomonadota</taxon>
        <taxon>Alphaproteobacteria</taxon>
        <taxon>Rhodobacterales</taxon>
        <taxon>Paracoccaceae</taxon>
        <taxon>Yoonia</taxon>
    </lineage>
</organism>
<dbReference type="OrthoDB" id="7843333at2"/>
<dbReference type="Proteomes" id="UP000238007">
    <property type="component" value="Unassembled WGS sequence"/>
</dbReference>
<sequence length="131" mass="14087">MKSAKASKVLSLTAVADALTKAPPVPGYLSDFAKAEWRRVMPDLIAKRILTKGDLGGVEEYCIMRGVIREIEAERKSSGGAIDPRLFGIQNRAAATARQLASEFGLTPTSRQRMGVAGDDDADTDNPLLIK</sequence>
<dbReference type="InterPro" id="IPR006448">
    <property type="entry name" value="Phage_term_ssu_P27"/>
</dbReference>
<dbReference type="RefSeq" id="WP_106355772.1">
    <property type="nucleotide sequence ID" value="NZ_PVTP01000003.1"/>
</dbReference>
<evidence type="ECO:0000313" key="3">
    <source>
        <dbReference type="Proteomes" id="UP000238007"/>
    </source>
</evidence>